<dbReference type="RefSeq" id="XP_001891222.1">
    <property type="nucleotide sequence ID" value="XM_001891187.1"/>
</dbReference>
<accession>B0E4V5</accession>
<gene>
    <name evidence="1" type="ORF">LACBIDRAFT_310119</name>
</gene>
<name>B0E4V5_LACBS</name>
<sequence>MPRKLSLTIEEIKHILGPNTTDALVEDWKAKLRRMIGDYFDLDRTYGDQPEHEAMADEELAVLYPMLYDEADVNVALQKELAHMYMSKIFGNNRYQKLRRDSMDASVKCVVHSSKNKKRVYANRLNSVG</sequence>
<proteinExistence type="predicted"/>
<evidence type="ECO:0000313" key="2">
    <source>
        <dbReference type="Proteomes" id="UP000001194"/>
    </source>
</evidence>
<reference evidence="1 2" key="1">
    <citation type="journal article" date="2008" name="Nature">
        <title>The genome of Laccaria bicolor provides insights into mycorrhizal symbiosis.</title>
        <authorList>
            <person name="Martin F."/>
            <person name="Aerts A."/>
            <person name="Ahren D."/>
            <person name="Brun A."/>
            <person name="Danchin E.G.J."/>
            <person name="Duchaussoy F."/>
            <person name="Gibon J."/>
            <person name="Kohler A."/>
            <person name="Lindquist E."/>
            <person name="Pereda V."/>
            <person name="Salamov A."/>
            <person name="Shapiro H.J."/>
            <person name="Wuyts J."/>
            <person name="Blaudez D."/>
            <person name="Buee M."/>
            <person name="Brokstein P."/>
            <person name="Canbaeck B."/>
            <person name="Cohen D."/>
            <person name="Courty P.E."/>
            <person name="Coutinho P.M."/>
            <person name="Delaruelle C."/>
            <person name="Detter J.C."/>
            <person name="Deveau A."/>
            <person name="DiFazio S."/>
            <person name="Duplessis S."/>
            <person name="Fraissinet-Tachet L."/>
            <person name="Lucic E."/>
            <person name="Frey-Klett P."/>
            <person name="Fourrey C."/>
            <person name="Feussner I."/>
            <person name="Gay G."/>
            <person name="Grimwood J."/>
            <person name="Hoegger P.J."/>
            <person name="Jain P."/>
            <person name="Kilaru S."/>
            <person name="Labbe J."/>
            <person name="Lin Y.C."/>
            <person name="Legue V."/>
            <person name="Le Tacon F."/>
            <person name="Marmeisse R."/>
            <person name="Melayah D."/>
            <person name="Montanini B."/>
            <person name="Muratet M."/>
            <person name="Nehls U."/>
            <person name="Niculita-Hirzel H."/>
            <person name="Oudot-Le Secq M.P."/>
            <person name="Peter M."/>
            <person name="Quesneville H."/>
            <person name="Rajashekar B."/>
            <person name="Reich M."/>
            <person name="Rouhier N."/>
            <person name="Schmutz J."/>
            <person name="Yin T."/>
            <person name="Chalot M."/>
            <person name="Henrissat B."/>
            <person name="Kuees U."/>
            <person name="Lucas S."/>
            <person name="Van de Peer Y."/>
            <person name="Podila G.K."/>
            <person name="Polle A."/>
            <person name="Pukkila P.J."/>
            <person name="Richardson P.M."/>
            <person name="Rouze P."/>
            <person name="Sanders I.R."/>
            <person name="Stajich J.E."/>
            <person name="Tunlid A."/>
            <person name="Tuskan G."/>
            <person name="Grigoriev I.V."/>
        </authorList>
    </citation>
    <scope>NUCLEOTIDE SEQUENCE [LARGE SCALE GENOMIC DNA]</scope>
    <source>
        <strain evidence="2">S238N-H82 / ATCC MYA-4686</strain>
    </source>
</reference>
<dbReference type="Proteomes" id="UP000001194">
    <property type="component" value="Unassembled WGS sequence"/>
</dbReference>
<evidence type="ECO:0000313" key="1">
    <source>
        <dbReference type="EMBL" id="EDQ98125.1"/>
    </source>
</evidence>
<protein>
    <submittedName>
        <fullName evidence="1">Predicted protein</fullName>
    </submittedName>
</protein>
<organism evidence="2">
    <name type="scientific">Laccaria bicolor (strain S238N-H82 / ATCC MYA-4686)</name>
    <name type="common">Bicoloured deceiver</name>
    <name type="synonym">Laccaria laccata var. bicolor</name>
    <dbReference type="NCBI Taxonomy" id="486041"/>
    <lineage>
        <taxon>Eukaryota</taxon>
        <taxon>Fungi</taxon>
        <taxon>Dikarya</taxon>
        <taxon>Basidiomycota</taxon>
        <taxon>Agaricomycotina</taxon>
        <taxon>Agaricomycetes</taxon>
        <taxon>Agaricomycetidae</taxon>
        <taxon>Agaricales</taxon>
        <taxon>Agaricineae</taxon>
        <taxon>Hydnangiaceae</taxon>
        <taxon>Laccaria</taxon>
    </lineage>
</organism>
<keyword evidence="2" id="KW-1185">Reference proteome</keyword>
<dbReference type="GeneID" id="6086878"/>
<dbReference type="AlphaFoldDB" id="B0E4V5"/>
<dbReference type="KEGG" id="lbc:LACBIDRAFT_310119"/>
<dbReference type="HOGENOM" id="CLU_1949202_0_0_1"/>
<dbReference type="InParanoid" id="B0E4V5"/>
<dbReference type="EMBL" id="DS547513">
    <property type="protein sequence ID" value="EDQ98125.1"/>
    <property type="molecule type" value="Genomic_DNA"/>
</dbReference>